<name>A0AAE1FS04_PETCI</name>
<feature type="transmembrane region" description="Helical" evidence="1">
    <location>
        <begin position="82"/>
        <end position="99"/>
    </location>
</feature>
<accession>A0AAE1FS04</accession>
<sequence>MCQNYGIWWNSGHDCRDTMVFLVEAPVAVAVSQAEVLFAVAIPLVEVLLAVAMLWVEVLFVVGMVDQVEVLFVEGMVDQVEVLFVVGMVAQVEVLFVVEMVAQVEVLFVVGMVAQVEVLFAGVDLLYVEALLVNEAFCSTDVPSDKALPTVGMASAMVLVVQDMILVGEVVLVGVVHQGRPTVDTPPQTHSDSLI</sequence>
<dbReference type="AlphaFoldDB" id="A0AAE1FS04"/>
<evidence type="ECO:0000313" key="3">
    <source>
        <dbReference type="Proteomes" id="UP001286313"/>
    </source>
</evidence>
<evidence type="ECO:0000313" key="2">
    <source>
        <dbReference type="EMBL" id="KAK3879462.1"/>
    </source>
</evidence>
<feature type="transmembrane region" description="Helical" evidence="1">
    <location>
        <begin position="147"/>
        <end position="172"/>
    </location>
</feature>
<gene>
    <name evidence="2" type="ORF">Pcinc_015969</name>
</gene>
<comment type="caution">
    <text evidence="2">The sequence shown here is derived from an EMBL/GenBank/DDBJ whole genome shotgun (WGS) entry which is preliminary data.</text>
</comment>
<dbReference type="EMBL" id="JAWQEG010001438">
    <property type="protein sequence ID" value="KAK3879462.1"/>
    <property type="molecule type" value="Genomic_DNA"/>
</dbReference>
<protein>
    <submittedName>
        <fullName evidence="2">Uncharacterized protein</fullName>
    </submittedName>
</protein>
<feature type="transmembrane region" description="Helical" evidence="1">
    <location>
        <begin position="36"/>
        <end position="62"/>
    </location>
</feature>
<keyword evidence="1" id="KW-0472">Membrane</keyword>
<proteinExistence type="predicted"/>
<organism evidence="2 3">
    <name type="scientific">Petrolisthes cinctipes</name>
    <name type="common">Flat porcelain crab</name>
    <dbReference type="NCBI Taxonomy" id="88211"/>
    <lineage>
        <taxon>Eukaryota</taxon>
        <taxon>Metazoa</taxon>
        <taxon>Ecdysozoa</taxon>
        <taxon>Arthropoda</taxon>
        <taxon>Crustacea</taxon>
        <taxon>Multicrustacea</taxon>
        <taxon>Malacostraca</taxon>
        <taxon>Eumalacostraca</taxon>
        <taxon>Eucarida</taxon>
        <taxon>Decapoda</taxon>
        <taxon>Pleocyemata</taxon>
        <taxon>Anomura</taxon>
        <taxon>Galatheoidea</taxon>
        <taxon>Porcellanidae</taxon>
        <taxon>Petrolisthes</taxon>
    </lineage>
</organism>
<keyword evidence="3" id="KW-1185">Reference proteome</keyword>
<reference evidence="2" key="1">
    <citation type="submission" date="2023-10" db="EMBL/GenBank/DDBJ databases">
        <title>Genome assemblies of two species of porcelain crab, Petrolisthes cinctipes and Petrolisthes manimaculis (Anomura: Porcellanidae).</title>
        <authorList>
            <person name="Angst P."/>
        </authorList>
    </citation>
    <scope>NUCLEOTIDE SEQUENCE</scope>
    <source>
        <strain evidence="2">PB745_01</strain>
        <tissue evidence="2">Gill</tissue>
    </source>
</reference>
<keyword evidence="1" id="KW-1133">Transmembrane helix</keyword>
<dbReference type="Proteomes" id="UP001286313">
    <property type="component" value="Unassembled WGS sequence"/>
</dbReference>
<evidence type="ECO:0000256" key="1">
    <source>
        <dbReference type="SAM" id="Phobius"/>
    </source>
</evidence>
<keyword evidence="1" id="KW-0812">Transmembrane</keyword>
<feature type="transmembrane region" description="Helical" evidence="1">
    <location>
        <begin position="106"/>
        <end position="127"/>
    </location>
</feature>